<comment type="caution">
    <text evidence="7">The sequence shown here is derived from an EMBL/GenBank/DDBJ whole genome shotgun (WGS) entry which is preliminary data.</text>
</comment>
<evidence type="ECO:0000256" key="1">
    <source>
        <dbReference type="ARBA" id="ARBA00007447"/>
    </source>
</evidence>
<feature type="transmembrane region" description="Helical" evidence="5">
    <location>
        <begin position="113"/>
        <end position="138"/>
    </location>
</feature>
<evidence type="ECO:0000256" key="3">
    <source>
        <dbReference type="ARBA" id="ARBA00022750"/>
    </source>
</evidence>
<dbReference type="Pfam" id="PF00026">
    <property type="entry name" value="Asp"/>
    <property type="match status" value="2"/>
</dbReference>
<keyword evidence="8" id="KW-1185">Reference proteome</keyword>
<dbReference type="InterPro" id="IPR001461">
    <property type="entry name" value="Aspartic_peptidase_A1"/>
</dbReference>
<feature type="domain" description="Peptidase A1" evidence="6">
    <location>
        <begin position="220"/>
        <end position="568"/>
    </location>
</feature>
<evidence type="ECO:0000313" key="7">
    <source>
        <dbReference type="EMBL" id="GFO36821.1"/>
    </source>
</evidence>
<keyword evidence="5" id="KW-0472">Membrane</keyword>
<dbReference type="EMBL" id="BLXT01007141">
    <property type="protein sequence ID" value="GFO36821.1"/>
    <property type="molecule type" value="Genomic_DNA"/>
</dbReference>
<dbReference type="PRINTS" id="PR00792">
    <property type="entry name" value="PEPSIN"/>
</dbReference>
<gene>
    <name evidence="7" type="ORF">PoB_006332600</name>
</gene>
<accession>A0AAV4CY19</accession>
<dbReference type="GO" id="GO:0004190">
    <property type="term" value="F:aspartic-type endopeptidase activity"/>
    <property type="evidence" value="ECO:0007669"/>
    <property type="project" value="UniProtKB-KW"/>
</dbReference>
<protein>
    <submittedName>
        <fullName evidence="7">Cathepsin d</fullName>
    </submittedName>
</protein>
<name>A0AAV4CY19_9GAST</name>
<comment type="similarity">
    <text evidence="1">Belongs to the peptidase A1 family.</text>
</comment>
<keyword evidence="5" id="KW-1133">Transmembrane helix</keyword>
<dbReference type="InterPro" id="IPR021109">
    <property type="entry name" value="Peptidase_aspartic_dom_sf"/>
</dbReference>
<dbReference type="Gene3D" id="2.40.70.10">
    <property type="entry name" value="Acid Proteases"/>
    <property type="match status" value="3"/>
</dbReference>
<dbReference type="GO" id="GO:0006508">
    <property type="term" value="P:proteolysis"/>
    <property type="evidence" value="ECO:0007669"/>
    <property type="project" value="UniProtKB-KW"/>
</dbReference>
<keyword evidence="3" id="KW-0064">Aspartyl protease</keyword>
<dbReference type="InterPro" id="IPR034164">
    <property type="entry name" value="Pepsin-like_dom"/>
</dbReference>
<dbReference type="InterPro" id="IPR033121">
    <property type="entry name" value="PEPTIDASE_A1"/>
</dbReference>
<dbReference type="FunFam" id="2.40.70.10:FF:000115">
    <property type="entry name" value="Lysosomal aspartic protease"/>
    <property type="match status" value="1"/>
</dbReference>
<dbReference type="PROSITE" id="PS51767">
    <property type="entry name" value="PEPTIDASE_A1"/>
    <property type="match status" value="1"/>
</dbReference>
<keyword evidence="4" id="KW-0378">Hydrolase</keyword>
<dbReference type="CDD" id="cd05471">
    <property type="entry name" value="pepsin_like"/>
    <property type="match status" value="1"/>
</dbReference>
<reference evidence="7 8" key="1">
    <citation type="journal article" date="2021" name="Elife">
        <title>Chloroplast acquisition without the gene transfer in kleptoplastic sea slugs, Plakobranchus ocellatus.</title>
        <authorList>
            <person name="Maeda T."/>
            <person name="Takahashi S."/>
            <person name="Yoshida T."/>
            <person name="Shimamura S."/>
            <person name="Takaki Y."/>
            <person name="Nagai Y."/>
            <person name="Toyoda A."/>
            <person name="Suzuki Y."/>
            <person name="Arimoto A."/>
            <person name="Ishii H."/>
            <person name="Satoh N."/>
            <person name="Nishiyama T."/>
            <person name="Hasebe M."/>
            <person name="Maruyama T."/>
            <person name="Minagawa J."/>
            <person name="Obokata J."/>
            <person name="Shigenobu S."/>
        </authorList>
    </citation>
    <scope>NUCLEOTIDE SEQUENCE [LARGE SCALE GENOMIC DNA]</scope>
</reference>
<organism evidence="7 8">
    <name type="scientific">Plakobranchus ocellatus</name>
    <dbReference type="NCBI Taxonomy" id="259542"/>
    <lineage>
        <taxon>Eukaryota</taxon>
        <taxon>Metazoa</taxon>
        <taxon>Spiralia</taxon>
        <taxon>Lophotrochozoa</taxon>
        <taxon>Mollusca</taxon>
        <taxon>Gastropoda</taxon>
        <taxon>Heterobranchia</taxon>
        <taxon>Euthyneura</taxon>
        <taxon>Panpulmonata</taxon>
        <taxon>Sacoglossa</taxon>
        <taxon>Placobranchoidea</taxon>
        <taxon>Plakobranchidae</taxon>
        <taxon>Plakobranchus</taxon>
    </lineage>
</organism>
<evidence type="ECO:0000256" key="5">
    <source>
        <dbReference type="SAM" id="Phobius"/>
    </source>
</evidence>
<evidence type="ECO:0000256" key="4">
    <source>
        <dbReference type="ARBA" id="ARBA00022801"/>
    </source>
</evidence>
<dbReference type="SUPFAM" id="SSF50630">
    <property type="entry name" value="Acid proteases"/>
    <property type="match status" value="1"/>
</dbReference>
<dbReference type="Proteomes" id="UP000735302">
    <property type="component" value="Unassembled WGS sequence"/>
</dbReference>
<evidence type="ECO:0000256" key="2">
    <source>
        <dbReference type="ARBA" id="ARBA00022670"/>
    </source>
</evidence>
<sequence>MSMVTHFSPNLDQTRTFEQLSVVQSMVDLTKVCGGANIYQGEPVEAAPIVQNSKVLSRSWLSLEANDSILPAASTATRTPRRISRQLMHCDTLITGFLAFLFTYPQLLKMHLFPAAVLMIIVFVSCAAALSSVSLTGANRPSAYLKSFQPHRLSQPLHASIRMGKLSRMRNNIRPKPEPPYASKTEFKLPKFNFNFMGKAEKPHVSRRDIELRRLRNDMYYGKINVGTPGQEFNVVFDNGPALMWILSSRSTSHFNLQKHQKYNNASSSTYKSKGTSFELKYSFEKHQKYNNASSSTYKSKGTSFELKYSFGKVAGVMSQDSVSLAGLTIVNQTFGEAAANLDVFEDTVVDGIVGLGFRNMSRDKETNLLDNMVGQGLLRTPVFSIYISRLGRGDRPSYLTLGGANPDFFTGDFTFVDLSVPQRWQFRMDRIQLSNGKHTLENGGIQAEIQSTTPMIVGPYADVHNLNAKLRAKKTSRPGPYVLYELDCSNVDNLPDVEFIINGETLSLSSKDYVVKRFKDGLKVCYSAFSGRKNFTKGGESLWTLGQVFMRGFYTYFDKANSRIGFAKANHENNQ</sequence>
<evidence type="ECO:0000259" key="6">
    <source>
        <dbReference type="PROSITE" id="PS51767"/>
    </source>
</evidence>
<keyword evidence="2" id="KW-0645">Protease</keyword>
<dbReference type="AlphaFoldDB" id="A0AAV4CY19"/>
<keyword evidence="5" id="KW-0812">Transmembrane</keyword>
<proteinExistence type="inferred from homology"/>
<dbReference type="PANTHER" id="PTHR47966:SF51">
    <property type="entry name" value="BETA-SITE APP-CLEAVING ENZYME, ISOFORM A-RELATED"/>
    <property type="match status" value="1"/>
</dbReference>
<dbReference type="PANTHER" id="PTHR47966">
    <property type="entry name" value="BETA-SITE APP-CLEAVING ENZYME, ISOFORM A-RELATED"/>
    <property type="match status" value="1"/>
</dbReference>
<evidence type="ECO:0000313" key="8">
    <source>
        <dbReference type="Proteomes" id="UP000735302"/>
    </source>
</evidence>